<feature type="domain" description="YdhG-like" evidence="2">
    <location>
        <begin position="42"/>
        <end position="143"/>
    </location>
</feature>
<dbReference type="RefSeq" id="WP_093249374.1">
    <property type="nucleotide sequence ID" value="NZ_FNGP01000001.1"/>
</dbReference>
<feature type="region of interest" description="Disordered" evidence="1">
    <location>
        <begin position="1"/>
        <end position="24"/>
    </location>
</feature>
<evidence type="ECO:0000313" key="3">
    <source>
        <dbReference type="EMBL" id="SDL25163.1"/>
    </source>
</evidence>
<dbReference type="EMBL" id="FNGP01000001">
    <property type="protein sequence ID" value="SDL25163.1"/>
    <property type="molecule type" value="Genomic_DNA"/>
</dbReference>
<dbReference type="Pfam" id="PF08818">
    <property type="entry name" value="DUF1801"/>
    <property type="match status" value="1"/>
</dbReference>
<dbReference type="InterPro" id="IPR014922">
    <property type="entry name" value="YdhG-like"/>
</dbReference>
<protein>
    <recommendedName>
        <fullName evidence="2">YdhG-like domain-containing protein</fullName>
    </recommendedName>
</protein>
<keyword evidence="4" id="KW-1185">Reference proteome</keyword>
<accession>A0A1G9IJS3</accession>
<proteinExistence type="predicted"/>
<dbReference type="OrthoDB" id="5951444at2"/>
<evidence type="ECO:0000313" key="4">
    <source>
        <dbReference type="Proteomes" id="UP000199475"/>
    </source>
</evidence>
<evidence type="ECO:0000259" key="2">
    <source>
        <dbReference type="Pfam" id="PF08818"/>
    </source>
</evidence>
<reference evidence="3 4" key="1">
    <citation type="submission" date="2016-10" db="EMBL/GenBank/DDBJ databases">
        <authorList>
            <person name="de Groot N.N."/>
        </authorList>
    </citation>
    <scope>NUCLEOTIDE SEQUENCE [LARGE SCALE GENOMIC DNA]</scope>
    <source>
        <strain evidence="3 4">CGMCC 1.9159</strain>
    </source>
</reference>
<evidence type="ECO:0000256" key="1">
    <source>
        <dbReference type="SAM" id="MobiDB-lite"/>
    </source>
</evidence>
<dbReference type="Proteomes" id="UP000199475">
    <property type="component" value="Unassembled WGS sequence"/>
</dbReference>
<sequence length="152" mass="16739">MATPFESVPGVGAPARRVPDLRTAPSPAGLDDYLDTLDARRRGHADLLLELFARATDGAAPVLWGESMVGYGEVHYRYATGREGDTFRVGFSPRRAKLSLYGLARDPDLLERLGKHTAGVACLYVNKPEDVDLEVLEAMVRRAWEGDPRTWA</sequence>
<dbReference type="STRING" id="686624.SAMN04488242_0970"/>
<gene>
    <name evidence="3" type="ORF">SAMN04488242_0970</name>
</gene>
<dbReference type="AlphaFoldDB" id="A0A1G9IJS3"/>
<name>A0A1G9IJS3_9ACTN</name>
<organism evidence="3 4">
    <name type="scientific">Tessaracoccus oleiagri</name>
    <dbReference type="NCBI Taxonomy" id="686624"/>
    <lineage>
        <taxon>Bacteria</taxon>
        <taxon>Bacillati</taxon>
        <taxon>Actinomycetota</taxon>
        <taxon>Actinomycetes</taxon>
        <taxon>Propionibacteriales</taxon>
        <taxon>Propionibacteriaceae</taxon>
        <taxon>Tessaracoccus</taxon>
    </lineage>
</organism>